<feature type="transmembrane region" description="Helical" evidence="2">
    <location>
        <begin position="105"/>
        <end position="120"/>
    </location>
</feature>
<evidence type="ECO:0000256" key="2">
    <source>
        <dbReference type="SAM" id="Phobius"/>
    </source>
</evidence>
<organism evidence="3 4">
    <name type="scientific">Pseudonocardia broussonetiae</name>
    <dbReference type="NCBI Taxonomy" id="2736640"/>
    <lineage>
        <taxon>Bacteria</taxon>
        <taxon>Bacillati</taxon>
        <taxon>Actinomycetota</taxon>
        <taxon>Actinomycetes</taxon>
        <taxon>Pseudonocardiales</taxon>
        <taxon>Pseudonocardiaceae</taxon>
        <taxon>Pseudonocardia</taxon>
    </lineage>
</organism>
<dbReference type="AlphaFoldDB" id="A0A6M6J9F1"/>
<keyword evidence="2" id="KW-0472">Membrane</keyword>
<evidence type="ECO:0000256" key="1">
    <source>
        <dbReference type="SAM" id="MobiDB-lite"/>
    </source>
</evidence>
<dbReference type="RefSeq" id="WP_172153782.1">
    <property type="nucleotide sequence ID" value="NZ_CP053564.1"/>
</dbReference>
<dbReference type="KEGG" id="pbro:HOP40_09105"/>
<keyword evidence="4" id="KW-1185">Reference proteome</keyword>
<accession>A0A6M6J9F1</accession>
<name>A0A6M6J9F1_9PSEU</name>
<dbReference type="EMBL" id="CP053564">
    <property type="protein sequence ID" value="QJY44408.1"/>
    <property type="molecule type" value="Genomic_DNA"/>
</dbReference>
<proteinExistence type="predicted"/>
<feature type="transmembrane region" description="Helical" evidence="2">
    <location>
        <begin position="148"/>
        <end position="166"/>
    </location>
</feature>
<feature type="compositionally biased region" description="Pro residues" evidence="1">
    <location>
        <begin position="9"/>
        <end position="44"/>
    </location>
</feature>
<sequence>MDEPRSTPGGPPVPWTPAPPPAPVDPAPAGPPPVGPPPADPPPSRAQVVWKRLTRTPYGTASLGVGATALLLTPFSGWSPWPWLAGVAVLVLLALLRVDRLLGRWVWPLGGLVVVAGLMLSTTPWAWALAASIGVLVAGLLRLPAWRLAAVGGVLCLLSGAAYAWVSAQEAQVTAQEQARTQEESKGLQGVPAPTRLLPTLLNRIAYGDRPEAPGAVCDNLLAAPARTAFVASVGAPDCLTAVRTVTAEIVDRNEYADAQAPTMERADGLVVDACALTWEDAAPAGPQLGVLTVGREPTGQSYVVTAFTACASPS</sequence>
<feature type="region of interest" description="Disordered" evidence="1">
    <location>
        <begin position="1"/>
        <end position="45"/>
    </location>
</feature>
<dbReference type="Proteomes" id="UP000505377">
    <property type="component" value="Chromosome"/>
</dbReference>
<feature type="transmembrane region" description="Helical" evidence="2">
    <location>
        <begin position="81"/>
        <end position="98"/>
    </location>
</feature>
<protein>
    <submittedName>
        <fullName evidence="3">Uncharacterized protein</fullName>
    </submittedName>
</protein>
<keyword evidence="2" id="KW-1133">Transmembrane helix</keyword>
<reference evidence="3 4" key="1">
    <citation type="submission" date="2020-05" db="EMBL/GenBank/DDBJ databases">
        <authorList>
            <person name="Mo P."/>
        </authorList>
    </citation>
    <scope>NUCLEOTIDE SEQUENCE [LARGE SCALE GENOMIC DNA]</scope>
    <source>
        <strain evidence="3 4">Gen01</strain>
    </source>
</reference>
<evidence type="ECO:0000313" key="3">
    <source>
        <dbReference type="EMBL" id="QJY44408.1"/>
    </source>
</evidence>
<gene>
    <name evidence="3" type="ORF">HOP40_09105</name>
</gene>
<evidence type="ECO:0000313" key="4">
    <source>
        <dbReference type="Proteomes" id="UP000505377"/>
    </source>
</evidence>
<keyword evidence="2" id="KW-0812">Transmembrane</keyword>